<dbReference type="Proteomes" id="UP000030699">
    <property type="component" value="Unassembled WGS sequence"/>
</dbReference>
<organism evidence="4 5">
    <name type="scientific">Plasmodium falciparum MaliPS096_E11</name>
    <dbReference type="NCBI Taxonomy" id="1036727"/>
    <lineage>
        <taxon>Eukaryota</taxon>
        <taxon>Sar</taxon>
        <taxon>Alveolata</taxon>
        <taxon>Apicomplexa</taxon>
        <taxon>Aconoidasida</taxon>
        <taxon>Haemosporida</taxon>
        <taxon>Plasmodiidae</taxon>
        <taxon>Plasmodium</taxon>
        <taxon>Plasmodium (Laverania)</taxon>
    </lineage>
</organism>
<reference evidence="4 5" key="1">
    <citation type="submission" date="2013-02" db="EMBL/GenBank/DDBJ databases">
        <title>The Genome Annotation of Plasmodium falciparum MaliPS096_E11.</title>
        <authorList>
            <consortium name="The Broad Institute Genome Sequencing Platform"/>
            <consortium name="The Broad Institute Genome Sequencing Center for Infectious Disease"/>
            <person name="Neafsey D."/>
            <person name="Hoffman S."/>
            <person name="Volkman S."/>
            <person name="Rosenthal P."/>
            <person name="Walker B."/>
            <person name="Young S.K."/>
            <person name="Zeng Q."/>
            <person name="Gargeya S."/>
            <person name="Fitzgerald M."/>
            <person name="Haas B."/>
            <person name="Abouelleil A."/>
            <person name="Allen A.W."/>
            <person name="Alvarado L."/>
            <person name="Arachchi H.M."/>
            <person name="Berlin A.M."/>
            <person name="Chapman S.B."/>
            <person name="Gainer-Dewar J."/>
            <person name="Goldberg J."/>
            <person name="Griggs A."/>
            <person name="Gujja S."/>
            <person name="Hansen M."/>
            <person name="Howarth C."/>
            <person name="Imamovic A."/>
            <person name="Ireland A."/>
            <person name="Larimer J."/>
            <person name="McCowan C."/>
            <person name="Murphy C."/>
            <person name="Pearson M."/>
            <person name="Poon T.W."/>
            <person name="Priest M."/>
            <person name="Roberts A."/>
            <person name="Saif S."/>
            <person name="Shea T."/>
            <person name="Sisk P."/>
            <person name="Sykes S."/>
            <person name="Wortman J."/>
            <person name="Nusbaum C."/>
            <person name="Birren B."/>
        </authorList>
    </citation>
    <scope>NUCLEOTIDE SEQUENCE [LARGE SCALE GENOMIC DNA]</scope>
    <source>
        <strain evidence="4 5">MaliPS096_E11</strain>
    </source>
</reference>
<feature type="compositionally biased region" description="Polar residues" evidence="3">
    <location>
        <begin position="541"/>
        <end position="550"/>
    </location>
</feature>
<evidence type="ECO:0008006" key="6">
    <source>
        <dbReference type="Google" id="ProtNLM"/>
    </source>
</evidence>
<evidence type="ECO:0000256" key="1">
    <source>
        <dbReference type="ARBA" id="ARBA00022603"/>
    </source>
</evidence>
<sequence length="683" mass="81297">MQADKTKKGKNFKIRYSSKRKSDKTWKDNIRNRKKENSKKYEKNNLMHDRNIHKHIYIDYLELSKKYTFLKIFLHKNEKSTNVYYNFEQSIAVYFLSKSILKEYYDLNFYMPYIKNDEIQNNIILGNNSFNTNEFIYSINELKDINSLKNIILLSYKNYDAYLLNLKNDSNTNLSCRQYDDYTITYNNNINEQRNDIYCKNTFECNKKNENIILQNDQGGKFLCPCVPGRVNYIHILADLTDMNELNNLKNNLNSIKNNDKYIPVTNINVNININNTNKVQNNMFLLYGNIIKVLDIGVGANCIYPLLGNNIYKWSFLGTDINIDSLKYSFINILINNKENDIQLKYQTNKRNIFQNIINNSDLFFFSMCNPPYYTFIEEVNKNPYRMLEANVDEVVYYLGDQKGINIDNNNNDKENNNNKKKKNNKKNKKNSNDHNNHVDNMHGTNIFIDNIHTDDIQTHNINLDRTISSELGPINTENQKEQKVEREEENNITKIKMENSNHCCNNKNMSNQINDGNITSFKISINEEEEEEEEEEHNLNNTPYINSTPNYNNNGGEYKFIMNMLEESISYFFNVIWFTTLVSKFKNVKLIKKEIINSMRLYHEYKKNQIYFLNCIIKENLYFNQTFVFKNIQKKIPPVYIAQYRIFESYSGNITRWIICWSYYNPEQIDALKKLYYEKAK</sequence>
<feature type="region of interest" description="Disordered" evidence="3">
    <location>
        <begin position="531"/>
        <end position="550"/>
    </location>
</feature>
<feature type="compositionally biased region" description="Basic residues" evidence="3">
    <location>
        <begin position="420"/>
        <end position="431"/>
    </location>
</feature>
<gene>
    <name evidence="4" type="ORF">PFMALIP_04969</name>
</gene>
<dbReference type="InterPro" id="IPR029063">
    <property type="entry name" value="SAM-dependent_MTases_sf"/>
</dbReference>
<dbReference type="AlphaFoldDB" id="A0A024WJX8"/>
<dbReference type="GO" id="GO:0005634">
    <property type="term" value="C:nucleus"/>
    <property type="evidence" value="ECO:0007669"/>
    <property type="project" value="TreeGrafter"/>
</dbReference>
<keyword evidence="1" id="KW-0489">Methyltransferase</keyword>
<dbReference type="PANTHER" id="PTHR13393:SF0">
    <property type="entry name" value="RNA N6-ADENOSINE-METHYLTRANSFERASE METTL16"/>
    <property type="match status" value="1"/>
</dbReference>
<protein>
    <recommendedName>
        <fullName evidence="6">Methyltransferase</fullName>
    </recommendedName>
</protein>
<reference evidence="4 5" key="2">
    <citation type="submission" date="2013-02" db="EMBL/GenBank/DDBJ databases">
        <title>The Genome Sequence of Plasmodium falciparum MaliPS096_E11.</title>
        <authorList>
            <consortium name="The Broad Institute Genome Sequencing Platform"/>
            <consortium name="The Broad Institute Genome Sequencing Center for Infectious Disease"/>
            <person name="Neafsey D."/>
            <person name="Cheeseman I."/>
            <person name="Volkman S."/>
            <person name="Adams J."/>
            <person name="Walker B."/>
            <person name="Young S.K."/>
            <person name="Zeng Q."/>
            <person name="Gargeya S."/>
            <person name="Fitzgerald M."/>
            <person name="Haas B."/>
            <person name="Abouelleil A."/>
            <person name="Alvarado L."/>
            <person name="Arachchi H.M."/>
            <person name="Berlin A.M."/>
            <person name="Chapman S.B."/>
            <person name="Dewar J."/>
            <person name="Goldberg J."/>
            <person name="Griggs A."/>
            <person name="Gujja S."/>
            <person name="Hansen M."/>
            <person name="Howarth C."/>
            <person name="Imamovic A."/>
            <person name="Larimer J."/>
            <person name="McCowan C."/>
            <person name="Murphy C."/>
            <person name="Neiman D."/>
            <person name="Pearson M."/>
            <person name="Priest M."/>
            <person name="Roberts A."/>
            <person name="Saif S."/>
            <person name="Shea T."/>
            <person name="Sisk P."/>
            <person name="Sykes S."/>
            <person name="Wortman J."/>
            <person name="Nusbaum C."/>
            <person name="Birren B."/>
        </authorList>
    </citation>
    <scope>NUCLEOTIDE SEQUENCE [LARGE SCALE GENOMIC DNA]</scope>
    <source>
        <strain evidence="4 5">MaliPS096_E11</strain>
    </source>
</reference>
<dbReference type="PANTHER" id="PTHR13393">
    <property type="entry name" value="SAM-DEPENDENT METHYLTRANSFERASE"/>
    <property type="match status" value="1"/>
</dbReference>
<evidence type="ECO:0000313" key="4">
    <source>
        <dbReference type="EMBL" id="ETW46980.1"/>
    </source>
</evidence>
<dbReference type="GO" id="GO:0008168">
    <property type="term" value="F:methyltransferase activity"/>
    <property type="evidence" value="ECO:0007669"/>
    <property type="project" value="UniProtKB-KW"/>
</dbReference>
<dbReference type="GO" id="GO:0070475">
    <property type="term" value="P:rRNA base methylation"/>
    <property type="evidence" value="ECO:0007669"/>
    <property type="project" value="TreeGrafter"/>
</dbReference>
<dbReference type="Pfam" id="PF05971">
    <property type="entry name" value="Methyltransf_10"/>
    <property type="match status" value="2"/>
</dbReference>
<dbReference type="Gene3D" id="3.40.50.150">
    <property type="entry name" value="Vaccinia Virus protein VP39"/>
    <property type="match status" value="2"/>
</dbReference>
<dbReference type="InterPro" id="IPR010286">
    <property type="entry name" value="METTL16/RlmF"/>
</dbReference>
<accession>A0A024WJX8</accession>
<dbReference type="OrthoDB" id="514248at2759"/>
<feature type="compositionally biased region" description="Basic and acidic residues" evidence="3">
    <location>
        <begin position="432"/>
        <end position="442"/>
    </location>
</feature>
<feature type="region of interest" description="Disordered" evidence="3">
    <location>
        <begin position="407"/>
        <end position="443"/>
    </location>
</feature>
<feature type="region of interest" description="Disordered" evidence="3">
    <location>
        <begin position="1"/>
        <end position="28"/>
    </location>
</feature>
<keyword evidence="2" id="KW-0808">Transferase</keyword>
<name>A0A024WJX8_PLAFA</name>
<dbReference type="EMBL" id="KI925617">
    <property type="protein sequence ID" value="ETW46980.1"/>
    <property type="molecule type" value="Genomic_DNA"/>
</dbReference>
<evidence type="ECO:0000256" key="2">
    <source>
        <dbReference type="ARBA" id="ARBA00022679"/>
    </source>
</evidence>
<feature type="compositionally biased region" description="Basic residues" evidence="3">
    <location>
        <begin position="7"/>
        <end position="22"/>
    </location>
</feature>
<proteinExistence type="predicted"/>
<evidence type="ECO:0000313" key="5">
    <source>
        <dbReference type="Proteomes" id="UP000030699"/>
    </source>
</evidence>
<evidence type="ECO:0000256" key="3">
    <source>
        <dbReference type="SAM" id="MobiDB-lite"/>
    </source>
</evidence>